<dbReference type="GO" id="GO:0043565">
    <property type="term" value="F:sequence-specific DNA binding"/>
    <property type="evidence" value="ECO:0007669"/>
    <property type="project" value="InterPro"/>
</dbReference>
<comment type="caution">
    <text evidence="2">The sequence shown here is derived from an EMBL/GenBank/DDBJ whole genome shotgun (WGS) entry which is preliminary data.</text>
</comment>
<evidence type="ECO:0000313" key="2">
    <source>
        <dbReference type="EMBL" id="MDQ0288523.1"/>
    </source>
</evidence>
<name>A0AAE4AN38_9BACT</name>
<organism evidence="2 3">
    <name type="scientific">Oligosphaera ethanolica</name>
    <dbReference type="NCBI Taxonomy" id="760260"/>
    <lineage>
        <taxon>Bacteria</taxon>
        <taxon>Pseudomonadati</taxon>
        <taxon>Lentisphaerota</taxon>
        <taxon>Oligosphaeria</taxon>
        <taxon>Oligosphaerales</taxon>
        <taxon>Oligosphaeraceae</taxon>
        <taxon>Oligosphaera</taxon>
    </lineage>
</organism>
<dbReference type="Proteomes" id="UP001238163">
    <property type="component" value="Unassembled WGS sequence"/>
</dbReference>
<dbReference type="InterPro" id="IPR000831">
    <property type="entry name" value="Trp_repress"/>
</dbReference>
<sequence>MALEPKIAPWVDELADILLRTRNRAELAVVLQGLLTPSELEGIHLRWRLLQCLEAGFTQRDISQRLGISLGKIARGSRLMKYGEDDFCRVVRRVWAEYEQEGKGLTAHSRTRKSARETGKGGSL</sequence>
<feature type="compositionally biased region" description="Basic and acidic residues" evidence="1">
    <location>
        <begin position="114"/>
        <end position="124"/>
    </location>
</feature>
<dbReference type="InterPro" id="IPR038116">
    <property type="entry name" value="TrpR-like_sf"/>
</dbReference>
<reference evidence="2" key="1">
    <citation type="submission" date="2023-07" db="EMBL/GenBank/DDBJ databases">
        <title>Genomic Encyclopedia of Type Strains, Phase IV (KMG-IV): sequencing the most valuable type-strain genomes for metagenomic binning, comparative biology and taxonomic classification.</title>
        <authorList>
            <person name="Goeker M."/>
        </authorList>
    </citation>
    <scope>NUCLEOTIDE SEQUENCE</scope>
    <source>
        <strain evidence="2">DSM 24202</strain>
    </source>
</reference>
<proteinExistence type="predicted"/>
<evidence type="ECO:0000313" key="3">
    <source>
        <dbReference type="Proteomes" id="UP001238163"/>
    </source>
</evidence>
<protein>
    <submittedName>
        <fullName evidence="2">Trp operon repressor</fullName>
    </submittedName>
</protein>
<dbReference type="AlphaFoldDB" id="A0AAE4AN38"/>
<evidence type="ECO:0000256" key="1">
    <source>
        <dbReference type="SAM" id="MobiDB-lite"/>
    </source>
</evidence>
<dbReference type="Gene3D" id="1.10.1270.10">
    <property type="entry name" value="TrpR-like"/>
    <property type="match status" value="1"/>
</dbReference>
<dbReference type="GO" id="GO:0003700">
    <property type="term" value="F:DNA-binding transcription factor activity"/>
    <property type="evidence" value="ECO:0007669"/>
    <property type="project" value="InterPro"/>
</dbReference>
<dbReference type="SUPFAM" id="SSF48295">
    <property type="entry name" value="TrpR-like"/>
    <property type="match status" value="1"/>
</dbReference>
<dbReference type="Pfam" id="PF01371">
    <property type="entry name" value="Trp_repressor"/>
    <property type="match status" value="1"/>
</dbReference>
<dbReference type="InterPro" id="IPR010921">
    <property type="entry name" value="Trp_repressor/repl_initiator"/>
</dbReference>
<accession>A0AAE4AN38</accession>
<dbReference type="EMBL" id="JAUSVL010000001">
    <property type="protein sequence ID" value="MDQ0288523.1"/>
    <property type="molecule type" value="Genomic_DNA"/>
</dbReference>
<feature type="region of interest" description="Disordered" evidence="1">
    <location>
        <begin position="102"/>
        <end position="124"/>
    </location>
</feature>
<keyword evidence="3" id="KW-1185">Reference proteome</keyword>
<dbReference type="RefSeq" id="WP_307259850.1">
    <property type="nucleotide sequence ID" value="NZ_JAUSVL010000001.1"/>
</dbReference>
<gene>
    <name evidence="2" type="ORF">J3R75_000630</name>
</gene>